<dbReference type="Proteomes" id="UP000237347">
    <property type="component" value="Unassembled WGS sequence"/>
</dbReference>
<dbReference type="Gene3D" id="3.40.50.1440">
    <property type="entry name" value="Tubulin/FtsZ, GTPase domain"/>
    <property type="match status" value="1"/>
</dbReference>
<accession>A0AAW0L0D5</accession>
<sequence length="72" mass="8160">MHEILHIQGGQCENQILAKFWEVVYAEHGIDSMGQCTEDAELQLISRRPQRCPPHLLSLVGHPQPKPHSKPV</sequence>
<keyword evidence="2" id="KW-1185">Reference proteome</keyword>
<gene>
    <name evidence="1" type="primary">TBB9_0</name>
    <name evidence="1" type="ORF">CFP56_010650</name>
</gene>
<dbReference type="AlphaFoldDB" id="A0AAW0L0D5"/>
<comment type="caution">
    <text evidence="1">The sequence shown here is derived from an EMBL/GenBank/DDBJ whole genome shotgun (WGS) entry which is preliminary data.</text>
</comment>
<organism evidence="1 2">
    <name type="scientific">Quercus suber</name>
    <name type="common">Cork oak</name>
    <dbReference type="NCBI Taxonomy" id="58331"/>
    <lineage>
        <taxon>Eukaryota</taxon>
        <taxon>Viridiplantae</taxon>
        <taxon>Streptophyta</taxon>
        <taxon>Embryophyta</taxon>
        <taxon>Tracheophyta</taxon>
        <taxon>Spermatophyta</taxon>
        <taxon>Magnoliopsida</taxon>
        <taxon>eudicotyledons</taxon>
        <taxon>Gunneridae</taxon>
        <taxon>Pentapetalae</taxon>
        <taxon>rosids</taxon>
        <taxon>fabids</taxon>
        <taxon>Fagales</taxon>
        <taxon>Fagaceae</taxon>
        <taxon>Quercus</taxon>
    </lineage>
</organism>
<dbReference type="SUPFAM" id="SSF52490">
    <property type="entry name" value="Tubulin nucleotide-binding domain-like"/>
    <property type="match status" value="1"/>
</dbReference>
<evidence type="ECO:0000313" key="2">
    <source>
        <dbReference type="Proteomes" id="UP000237347"/>
    </source>
</evidence>
<dbReference type="InterPro" id="IPR036525">
    <property type="entry name" value="Tubulin/FtsZ_GTPase_sf"/>
</dbReference>
<name>A0AAW0L0D5_QUESU</name>
<protein>
    <submittedName>
        <fullName evidence="1">Tubulin beta-9 chain</fullName>
    </submittedName>
</protein>
<reference evidence="1 2" key="1">
    <citation type="journal article" date="2018" name="Sci. Data">
        <title>The draft genome sequence of cork oak.</title>
        <authorList>
            <person name="Ramos A.M."/>
            <person name="Usie A."/>
            <person name="Barbosa P."/>
            <person name="Barros P.M."/>
            <person name="Capote T."/>
            <person name="Chaves I."/>
            <person name="Simoes F."/>
            <person name="Abreu I."/>
            <person name="Carrasquinho I."/>
            <person name="Faro C."/>
            <person name="Guimaraes J.B."/>
            <person name="Mendonca D."/>
            <person name="Nobrega F."/>
            <person name="Rodrigues L."/>
            <person name="Saibo N.J.M."/>
            <person name="Varela M.C."/>
            <person name="Egas C."/>
            <person name="Matos J."/>
            <person name="Miguel C.M."/>
            <person name="Oliveira M.M."/>
            <person name="Ricardo C.P."/>
            <person name="Goncalves S."/>
        </authorList>
    </citation>
    <scope>NUCLEOTIDE SEQUENCE [LARGE SCALE GENOMIC DNA]</scope>
    <source>
        <strain evidence="2">cv. HL8</strain>
    </source>
</reference>
<proteinExistence type="predicted"/>
<evidence type="ECO:0000313" key="1">
    <source>
        <dbReference type="EMBL" id="KAK7844665.1"/>
    </source>
</evidence>
<dbReference type="EMBL" id="PKMF04000182">
    <property type="protein sequence ID" value="KAK7844665.1"/>
    <property type="molecule type" value="Genomic_DNA"/>
</dbReference>